<dbReference type="AlphaFoldDB" id="A0A0H2RH51"/>
<sequence>MASKVLLMIEDLKLLEELRIHNEVDCYIDSTSPDVHLPSLTYLKLEVRSSDGILNWMKLAPNLQGLYFRNTSSIRGSQPDRSSTDSNPSGVISLSALRCLHTGIFIPNTHYASSPSLAVTIFTHTACHALAELQVNLHSINCDEALLVFLRRSTPPLRRLALDVLICNRPRNNHRERLLVDALTLVPSVRSLCFQWEFNASYFPETVFQALAQTKKVLPALRHLELVNIVAPVERFLDVISARWRSERSSLKAFTLSGCFAKPFNSQPLACQRFEEFNYGDDPSKLPDTLKVLSKYMSEGLDYCSR</sequence>
<evidence type="ECO:0000313" key="1">
    <source>
        <dbReference type="EMBL" id="KLO11225.1"/>
    </source>
</evidence>
<dbReference type="InParanoid" id="A0A0H2RH51"/>
<organism evidence="1 2">
    <name type="scientific">Schizopora paradoxa</name>
    <dbReference type="NCBI Taxonomy" id="27342"/>
    <lineage>
        <taxon>Eukaryota</taxon>
        <taxon>Fungi</taxon>
        <taxon>Dikarya</taxon>
        <taxon>Basidiomycota</taxon>
        <taxon>Agaricomycotina</taxon>
        <taxon>Agaricomycetes</taxon>
        <taxon>Hymenochaetales</taxon>
        <taxon>Schizoporaceae</taxon>
        <taxon>Schizopora</taxon>
    </lineage>
</organism>
<dbReference type="Proteomes" id="UP000053477">
    <property type="component" value="Unassembled WGS sequence"/>
</dbReference>
<accession>A0A0H2RH51</accession>
<name>A0A0H2RH51_9AGAM</name>
<proteinExistence type="predicted"/>
<evidence type="ECO:0000313" key="2">
    <source>
        <dbReference type="Proteomes" id="UP000053477"/>
    </source>
</evidence>
<dbReference type="OrthoDB" id="2840257at2759"/>
<gene>
    <name evidence="1" type="ORF">SCHPADRAFT_942279</name>
</gene>
<dbReference type="EMBL" id="KQ086006">
    <property type="protein sequence ID" value="KLO11225.1"/>
    <property type="molecule type" value="Genomic_DNA"/>
</dbReference>
<keyword evidence="2" id="KW-1185">Reference proteome</keyword>
<evidence type="ECO:0008006" key="3">
    <source>
        <dbReference type="Google" id="ProtNLM"/>
    </source>
</evidence>
<reference evidence="1 2" key="1">
    <citation type="submission" date="2015-04" db="EMBL/GenBank/DDBJ databases">
        <title>Complete genome sequence of Schizopora paradoxa KUC8140, a cosmopolitan wood degrader in East Asia.</title>
        <authorList>
            <consortium name="DOE Joint Genome Institute"/>
            <person name="Min B."/>
            <person name="Park H."/>
            <person name="Jang Y."/>
            <person name="Kim J.-J."/>
            <person name="Kim K.H."/>
            <person name="Pangilinan J."/>
            <person name="Lipzen A."/>
            <person name="Riley R."/>
            <person name="Grigoriev I.V."/>
            <person name="Spatafora J.W."/>
            <person name="Choi I.-G."/>
        </authorList>
    </citation>
    <scope>NUCLEOTIDE SEQUENCE [LARGE SCALE GENOMIC DNA]</scope>
    <source>
        <strain evidence="1 2">KUC8140</strain>
    </source>
</reference>
<protein>
    <recommendedName>
        <fullName evidence="3">F-box domain-containing protein</fullName>
    </recommendedName>
</protein>